<dbReference type="PROSITE" id="PS50801">
    <property type="entry name" value="STAS"/>
    <property type="match status" value="1"/>
</dbReference>
<dbReference type="CDD" id="cd07043">
    <property type="entry name" value="STAS_anti-anti-sigma_factors"/>
    <property type="match status" value="1"/>
</dbReference>
<dbReference type="InterPro" id="IPR002645">
    <property type="entry name" value="STAS_dom"/>
</dbReference>
<protein>
    <submittedName>
        <fullName evidence="2">STAS domain-containing protein</fullName>
    </submittedName>
</protein>
<proteinExistence type="predicted"/>
<dbReference type="AlphaFoldDB" id="A0AAI9CWN2"/>
<accession>A0AAI9CWN2</accession>
<reference evidence="2" key="1">
    <citation type="submission" date="2023-10" db="EMBL/GenBank/DDBJ databases">
        <authorList>
            <consortium name="PulseNet: The National Subtyping Network for Foodborne Disease Surveillance"/>
        </authorList>
    </citation>
    <scope>NUCLEOTIDE SEQUENCE</scope>
    <source>
        <strain evidence="2">PNUSAV004886</strain>
    </source>
</reference>
<dbReference type="EMBL" id="ABNSCA010000010">
    <property type="protein sequence ID" value="ELN6933735.1"/>
    <property type="molecule type" value="Genomic_DNA"/>
</dbReference>
<dbReference type="SUPFAM" id="SSF52091">
    <property type="entry name" value="SpoIIaa-like"/>
    <property type="match status" value="1"/>
</dbReference>
<dbReference type="Proteomes" id="UP001253463">
    <property type="component" value="Unassembled WGS sequence"/>
</dbReference>
<dbReference type="RefSeq" id="WP_353976307.1">
    <property type="nucleotide sequence ID" value="NZ_JBEWCK010000017.1"/>
</dbReference>
<evidence type="ECO:0000313" key="3">
    <source>
        <dbReference type="Proteomes" id="UP001253463"/>
    </source>
</evidence>
<dbReference type="InterPro" id="IPR036513">
    <property type="entry name" value="STAS_dom_sf"/>
</dbReference>
<comment type="caution">
    <text evidence="2">The sequence shown here is derived from an EMBL/GenBank/DDBJ whole genome shotgun (WGS) entry which is preliminary data.</text>
</comment>
<dbReference type="Pfam" id="PF01740">
    <property type="entry name" value="STAS"/>
    <property type="match status" value="1"/>
</dbReference>
<dbReference type="Gene3D" id="3.30.750.24">
    <property type="entry name" value="STAS domain"/>
    <property type="match status" value="1"/>
</dbReference>
<sequence>MPISILQKADFTVIEFDGELTIFTVHEVFSTLLPITESLPRKIIADLSAVVDFDSSGLQLLLWFAEQCLGESELTVTLDDNDVIHALLQLYQLSEADLNVTTQQDDA</sequence>
<feature type="domain" description="STAS" evidence="1">
    <location>
        <begin position="1"/>
        <end position="62"/>
    </location>
</feature>
<evidence type="ECO:0000313" key="2">
    <source>
        <dbReference type="EMBL" id="ELN6933735.1"/>
    </source>
</evidence>
<gene>
    <name evidence="2" type="ORF">RZY48_003184</name>
</gene>
<name>A0AAI9CWN2_9VIBR</name>
<organism evidence="2 3">
    <name type="scientific">Vibrio navarrensis</name>
    <dbReference type="NCBI Taxonomy" id="29495"/>
    <lineage>
        <taxon>Bacteria</taxon>
        <taxon>Pseudomonadati</taxon>
        <taxon>Pseudomonadota</taxon>
        <taxon>Gammaproteobacteria</taxon>
        <taxon>Vibrionales</taxon>
        <taxon>Vibrionaceae</taxon>
        <taxon>Vibrio</taxon>
    </lineage>
</organism>
<evidence type="ECO:0000259" key="1">
    <source>
        <dbReference type="PROSITE" id="PS50801"/>
    </source>
</evidence>